<dbReference type="GO" id="GO:0031419">
    <property type="term" value="F:cobalamin binding"/>
    <property type="evidence" value="ECO:0007669"/>
    <property type="project" value="UniProtKB-UniRule"/>
</dbReference>
<dbReference type="GO" id="GO:0032259">
    <property type="term" value="P:methylation"/>
    <property type="evidence" value="ECO:0007669"/>
    <property type="project" value="UniProtKB-KW"/>
</dbReference>
<dbReference type="CDD" id="cd00740">
    <property type="entry name" value="MeTr"/>
    <property type="match status" value="1"/>
</dbReference>
<dbReference type="RefSeq" id="WP_172169089.1">
    <property type="nucleotide sequence ID" value="NZ_CP053564.1"/>
</dbReference>
<evidence type="ECO:0000256" key="10">
    <source>
        <dbReference type="ARBA" id="ARBA00022628"/>
    </source>
</evidence>
<dbReference type="PROSITE" id="PS50972">
    <property type="entry name" value="PTERIN_BINDING"/>
    <property type="match status" value="1"/>
</dbReference>
<dbReference type="InterPro" id="IPR004223">
    <property type="entry name" value="VitB12-dep_Met_synth_activ_dom"/>
</dbReference>
<evidence type="ECO:0000256" key="14">
    <source>
        <dbReference type="ARBA" id="ARBA00022737"/>
    </source>
</evidence>
<dbReference type="FunFam" id="3.20.20.330:FF:000006">
    <property type="entry name" value="Methionine synthase"/>
    <property type="match status" value="1"/>
</dbReference>
<keyword evidence="31" id="KW-1185">Reference proteome</keyword>
<feature type="binding site" evidence="22">
    <location>
        <position position="774"/>
    </location>
    <ligand>
        <name>methylcob(III)alamin</name>
        <dbReference type="ChEBI" id="CHEBI:28115"/>
    </ligand>
</feature>
<evidence type="ECO:0000259" key="27">
    <source>
        <dbReference type="PROSITE" id="PS50974"/>
    </source>
</evidence>
<dbReference type="PROSITE" id="PS51332">
    <property type="entry name" value="B12_BINDING"/>
    <property type="match status" value="1"/>
</dbReference>
<evidence type="ECO:0000256" key="13">
    <source>
        <dbReference type="ARBA" id="ARBA00022723"/>
    </source>
</evidence>
<dbReference type="FunFam" id="3.20.20.20:FF:000007">
    <property type="entry name" value="Methionine synthase"/>
    <property type="match status" value="1"/>
</dbReference>
<evidence type="ECO:0000256" key="17">
    <source>
        <dbReference type="ARBA" id="ARBA00023285"/>
    </source>
</evidence>
<evidence type="ECO:0000256" key="3">
    <source>
        <dbReference type="ARBA" id="ARBA00001956"/>
    </source>
</evidence>
<evidence type="ECO:0000256" key="12">
    <source>
        <dbReference type="ARBA" id="ARBA00022691"/>
    </source>
</evidence>
<evidence type="ECO:0000256" key="1">
    <source>
        <dbReference type="ARBA" id="ARBA00001700"/>
    </source>
</evidence>
<protein>
    <recommendedName>
        <fullName evidence="7 19">Methionine synthase</fullName>
        <ecNumber evidence="6 19">2.1.1.13</ecNumber>
    </recommendedName>
    <alternativeName>
        <fullName evidence="20">5-methyltetrahydrofolate--homocysteine methyltransferase</fullName>
    </alternativeName>
</protein>
<keyword evidence="14" id="KW-0677">Repeat</keyword>
<dbReference type="InterPro" id="IPR050554">
    <property type="entry name" value="Met_Synthase/Corrinoid"/>
</dbReference>
<dbReference type="Gene3D" id="3.40.50.280">
    <property type="entry name" value="Cobalamin-binding domain"/>
    <property type="match status" value="1"/>
</dbReference>
<dbReference type="GO" id="GO:0008270">
    <property type="term" value="F:zinc ion binding"/>
    <property type="evidence" value="ECO:0007669"/>
    <property type="project" value="UniProtKB-UniRule"/>
</dbReference>
<comment type="cofactor">
    <cofactor evidence="3 20 21">
        <name>methylcob(III)alamin</name>
        <dbReference type="ChEBI" id="CHEBI:28115"/>
    </cofactor>
</comment>
<dbReference type="CDD" id="cd02069">
    <property type="entry name" value="methionine_synthase_B12_BD"/>
    <property type="match status" value="1"/>
</dbReference>
<evidence type="ECO:0000256" key="5">
    <source>
        <dbReference type="ARBA" id="ARBA00010398"/>
    </source>
</evidence>
<comment type="cofactor">
    <cofactor evidence="2 20 23">
        <name>Zn(2+)</name>
        <dbReference type="ChEBI" id="CHEBI:29105"/>
    </cofactor>
</comment>
<dbReference type="PROSITE" id="PS50974">
    <property type="entry name" value="ADOMET_ACTIVATION"/>
    <property type="match status" value="1"/>
</dbReference>
<dbReference type="GO" id="GO:0046653">
    <property type="term" value="P:tetrahydrofolate metabolic process"/>
    <property type="evidence" value="ECO:0007669"/>
    <property type="project" value="TreeGrafter"/>
</dbReference>
<dbReference type="SUPFAM" id="SSF56507">
    <property type="entry name" value="Methionine synthase activation domain-like"/>
    <property type="match status" value="1"/>
</dbReference>
<dbReference type="PANTHER" id="PTHR45833">
    <property type="entry name" value="METHIONINE SYNTHASE"/>
    <property type="match status" value="1"/>
</dbReference>
<accession>A0A6M6JUF4</accession>
<keyword evidence="11 20" id="KW-0808">Transferase</keyword>
<dbReference type="Pfam" id="PF02574">
    <property type="entry name" value="S-methyl_trans"/>
    <property type="match status" value="1"/>
</dbReference>
<dbReference type="Pfam" id="PF00809">
    <property type="entry name" value="Pterin_bind"/>
    <property type="match status" value="1"/>
</dbReference>
<keyword evidence="10 20" id="KW-0846">Cobalamin</keyword>
<organism evidence="30 31">
    <name type="scientific">Pseudonocardia broussonetiae</name>
    <dbReference type="NCBI Taxonomy" id="2736640"/>
    <lineage>
        <taxon>Bacteria</taxon>
        <taxon>Bacillati</taxon>
        <taxon>Actinomycetota</taxon>
        <taxon>Actinomycetes</taxon>
        <taxon>Pseudonocardiales</taxon>
        <taxon>Pseudonocardiaceae</taxon>
        <taxon>Pseudonocardia</taxon>
    </lineage>
</organism>
<feature type="domain" description="B12-binding" evidence="28">
    <location>
        <begin position="716"/>
        <end position="853"/>
    </location>
</feature>
<keyword evidence="8 20" id="KW-0489">Methyltransferase</keyword>
<reference evidence="30 31" key="1">
    <citation type="submission" date="2020-05" db="EMBL/GenBank/DDBJ databases">
        <authorList>
            <person name="Mo P."/>
        </authorList>
    </citation>
    <scope>NUCLEOTIDE SEQUENCE [LARGE SCALE GENOMIC DNA]</scope>
    <source>
        <strain evidence="30 31">Gen01</strain>
    </source>
</reference>
<feature type="binding site" evidence="21 23">
    <location>
        <position position="218"/>
    </location>
    <ligand>
        <name>Zn(2+)</name>
        <dbReference type="ChEBI" id="CHEBI:29105"/>
    </ligand>
</feature>
<evidence type="ECO:0000256" key="9">
    <source>
        <dbReference type="ARBA" id="ARBA00022605"/>
    </source>
</evidence>
<feature type="binding site" evidence="22">
    <location>
        <begin position="726"/>
        <end position="730"/>
    </location>
    <ligand>
        <name>methylcob(III)alamin</name>
        <dbReference type="ChEBI" id="CHEBI:28115"/>
    </ligand>
</feature>
<dbReference type="Gene3D" id="3.10.196.10">
    <property type="entry name" value="Vitamin B12-dependent methionine synthase, activation domain"/>
    <property type="match status" value="1"/>
</dbReference>
<dbReference type="FunFam" id="1.10.1240.10:FF:000002">
    <property type="entry name" value="Methionine synthase"/>
    <property type="match status" value="1"/>
</dbReference>
<dbReference type="InterPro" id="IPR033706">
    <property type="entry name" value="Met_synthase_B12-bd"/>
</dbReference>
<dbReference type="InterPro" id="IPR011005">
    <property type="entry name" value="Dihydropteroate_synth-like_sf"/>
</dbReference>
<feature type="binding site" evidence="22">
    <location>
        <position position="1120"/>
    </location>
    <ligand>
        <name>S-adenosyl-L-methionine</name>
        <dbReference type="ChEBI" id="CHEBI:59789"/>
    </ligand>
</feature>
<dbReference type="Pfam" id="PF02965">
    <property type="entry name" value="Met_synt_B12"/>
    <property type="match status" value="1"/>
</dbReference>
<dbReference type="KEGG" id="pbro:HOP40_24880"/>
<dbReference type="EMBL" id="CP053564">
    <property type="protein sequence ID" value="QJY50893.1"/>
    <property type="molecule type" value="Genomic_DNA"/>
</dbReference>
<evidence type="ECO:0000313" key="30">
    <source>
        <dbReference type="EMBL" id="QJY50893.1"/>
    </source>
</evidence>
<feature type="domain" description="Hcy-binding" evidence="25">
    <location>
        <begin position="1"/>
        <end position="299"/>
    </location>
</feature>
<keyword evidence="15 20" id="KW-0862">Zinc</keyword>
<evidence type="ECO:0000256" key="23">
    <source>
        <dbReference type="PROSITE-ProRule" id="PRU00333"/>
    </source>
</evidence>
<dbReference type="Gene3D" id="3.20.20.20">
    <property type="entry name" value="Dihydropteroate synthase-like"/>
    <property type="match status" value="1"/>
</dbReference>
<evidence type="ECO:0000256" key="8">
    <source>
        <dbReference type="ARBA" id="ARBA00022603"/>
    </source>
</evidence>
<evidence type="ECO:0000256" key="6">
    <source>
        <dbReference type="ARBA" id="ARBA00012032"/>
    </source>
</evidence>
<keyword evidence="9 20" id="KW-0028">Amino-acid biosynthesis</keyword>
<dbReference type="AlphaFoldDB" id="A0A6M6JUF4"/>
<gene>
    <name evidence="30" type="primary">metH</name>
    <name evidence="30" type="ORF">HOP40_24880</name>
</gene>
<proteinExistence type="inferred from homology"/>
<name>A0A6M6JUF4_9PSEU</name>
<dbReference type="InterPro" id="IPR037010">
    <property type="entry name" value="VitB12-dep_Met_synth_activ_sf"/>
</dbReference>
<keyword evidence="13 20" id="KW-0479">Metal-binding</keyword>
<evidence type="ECO:0000259" key="25">
    <source>
        <dbReference type="PROSITE" id="PS50970"/>
    </source>
</evidence>
<dbReference type="SUPFAM" id="SSF82282">
    <property type="entry name" value="Homocysteine S-methyltransferase"/>
    <property type="match status" value="1"/>
</dbReference>
<evidence type="ECO:0000259" key="28">
    <source>
        <dbReference type="PROSITE" id="PS51332"/>
    </source>
</evidence>
<evidence type="ECO:0000256" key="22">
    <source>
        <dbReference type="PIRSR" id="PIRSR000381-2"/>
    </source>
</evidence>
<feature type="binding site" evidence="22">
    <location>
        <position position="925"/>
    </location>
    <ligand>
        <name>S-adenosyl-L-methionine</name>
        <dbReference type="ChEBI" id="CHEBI:59789"/>
    </ligand>
</feature>
<feature type="binding site" evidence="21 23">
    <location>
        <position position="284"/>
    </location>
    <ligand>
        <name>Zn(2+)</name>
        <dbReference type="ChEBI" id="CHEBI:29105"/>
    </ligand>
</feature>
<sequence>MDVLDQRVVVADGAMGTMLQAADLTLDDFAGLEGCNEILNDTRPDVVRHIHRAYFEAGADAVETNTFGANLPNLADYDIADRIHELALKGTRLAREVADETATPDRPRFVLGSVGPGTKLPTLGHATFASLRDAYTECGRGMLEGGADAIVIETCQDLLQVKAAVLGMKRAMAAEGRRIPIVTQVAMETTGTMLLGSEIGAALTALEPLGIDLIGLNCSTGPAEMSEHLRTLSKHSRIPLSVMPNAGLPVLGPNGAEYPLDPDGLAEALATFVRDYGLQLVGGCCGTTPAHVTAFADAVRDLTPPTRNPRPEPGLSSLYASVPFRQDTSVLMIGERTNANGSKKFREAMLEEDWETCVGIARDQTREGAHMIDLCIDYVGRDGVADMSELAGRLATASTLPVMLDSTEPDVLRAGLERLGGRSIINSVNYEDGDGPESRFQKAMELVREHGAAVVALCIDEEGQARTAEWKVRVADRLIRDLTTHHGMHVQDIVVDTLTFPITTGQEEVRRDALETIEAIRELKRRWPDVQTTLGVSNVSFGLNAAARQVLNSVFLHECVNAGLDTAIVSAAKILPMAKIDDEQRSVALDLVYDRRREGYDPLNRFMELFEGVSASSARASRAEELAGLPLFERLERRIVDGEREGLDADLTEALESRPALEIINDTLLSGMKTVGELFGSGQMQLPFVLASAEVMKTAVAFLEPHMEKAEDDTGKGTIVLATVKGDVHDIGKNLVDIILTNNGYTVVNLGIKQPISTILSAAEEHRADAVGMSGLLVKSTVIMKENLQEMNSRGAAAKLPVLLGGAALTRSYVENDLQEVYEGRVSYARDAFEGLRLMDATMARRRGEVPETTPEEEAAKAERKARHEKSQRVAAKRRAAEAAVAGPVPDRSNVTVDNAIPTPPFWGTRVVKGISLAEYSGMVDERALFLGQWGLRGSKKGDGPSYEELVETEGRPRMRYWLDRLATEGVLAHAAVVYGYFPAVSEGDALVVLTDARPDAPERYRLEFPRQRRDRHLCLADFWRPRSLAVERGEVDVLPLHLVTMGQPIADYANELFAKDAYRDYLEVHGLGVQLTEALAELWHRRIREELTFPSGEAVAAEDPEDVEEFFKLGFRGARYSLGYGACPNLEDRTKLVDLLQPGRIGVELSEELQLHPEQSTDAMVAHHPEAKYFNAG</sequence>
<dbReference type="SUPFAM" id="SSF51717">
    <property type="entry name" value="Dihydropteroate synthetase-like"/>
    <property type="match status" value="1"/>
</dbReference>
<feature type="domain" description="B12-binding N-terminal" evidence="29">
    <location>
        <begin position="622"/>
        <end position="715"/>
    </location>
</feature>
<dbReference type="GO" id="GO:0005829">
    <property type="term" value="C:cytosol"/>
    <property type="evidence" value="ECO:0007669"/>
    <property type="project" value="TreeGrafter"/>
</dbReference>
<comment type="function">
    <text evidence="18 20">Catalyzes the transfer of a methyl group from methyl-cobalamin to homocysteine, yielding enzyme-bound cob(I)alamin and methionine. Subsequently, remethylates the cofactor using methyltetrahydrofolate.</text>
</comment>
<dbReference type="InterPro" id="IPR000489">
    <property type="entry name" value="Pterin-binding_dom"/>
</dbReference>
<comment type="domain">
    <text evidence="20">Modular enzyme with four functionally distinct domains. The isolated Hcy-binding domain catalyzes methyl transfer from free methylcobalamin to homocysteine. The Hcy-binding domain in association with the pterin-binding domain catalyzes the methylation of cob(I)alamin by methyltetrahydrofolate and the methylation of homocysteine. The B12-binding domain binds the cofactor. The AdoMet activation domain binds S-adenosyl-L-methionine. Under aerobic conditions cob(I)alamin can be converted to inactive cob(II)alamin. Reductive methylation by S-adenosyl-L-methionine and flavodoxin regenerates methylcobalamin.</text>
</comment>
<feature type="domain" description="Pterin-binding" evidence="26">
    <location>
        <begin position="330"/>
        <end position="593"/>
    </location>
</feature>
<feature type="region of interest" description="Disordered" evidence="24">
    <location>
        <begin position="846"/>
        <end position="870"/>
    </location>
</feature>
<dbReference type="FunFam" id="3.40.50.280:FF:000004">
    <property type="entry name" value="Methionine synthase"/>
    <property type="match status" value="1"/>
</dbReference>
<evidence type="ECO:0000256" key="15">
    <source>
        <dbReference type="ARBA" id="ARBA00022833"/>
    </source>
</evidence>
<evidence type="ECO:0000259" key="26">
    <source>
        <dbReference type="PROSITE" id="PS50972"/>
    </source>
</evidence>
<evidence type="ECO:0000256" key="7">
    <source>
        <dbReference type="ARBA" id="ARBA00013998"/>
    </source>
</evidence>
<evidence type="ECO:0000256" key="16">
    <source>
        <dbReference type="ARBA" id="ARBA00023167"/>
    </source>
</evidence>
<dbReference type="InterPro" id="IPR011822">
    <property type="entry name" value="MetH"/>
</dbReference>
<evidence type="ECO:0000256" key="11">
    <source>
        <dbReference type="ARBA" id="ARBA00022679"/>
    </source>
</evidence>
<keyword evidence="16 20" id="KW-0486">Methionine biosynthesis</keyword>
<keyword evidence="17 20" id="KW-0170">Cobalt</keyword>
<dbReference type="UniPathway" id="UPA00051">
    <property type="reaction ID" value="UER00081"/>
</dbReference>
<dbReference type="InterPro" id="IPR036589">
    <property type="entry name" value="HCY_dom_sf"/>
</dbReference>
<dbReference type="Pfam" id="PF02310">
    <property type="entry name" value="B12-binding"/>
    <property type="match status" value="1"/>
</dbReference>
<evidence type="ECO:0000256" key="4">
    <source>
        <dbReference type="ARBA" id="ARBA00005178"/>
    </source>
</evidence>
<evidence type="ECO:0000256" key="21">
    <source>
        <dbReference type="PIRSR" id="PIRSR000381-1"/>
    </source>
</evidence>
<comment type="pathway">
    <text evidence="4 20">Amino-acid biosynthesis; L-methionine biosynthesis via de novo pathway; L-methionine from L-homocysteine (MetH route): step 1/1.</text>
</comment>
<dbReference type="GO" id="GO:0050667">
    <property type="term" value="P:homocysteine metabolic process"/>
    <property type="evidence" value="ECO:0007669"/>
    <property type="project" value="TreeGrafter"/>
</dbReference>
<evidence type="ECO:0000256" key="24">
    <source>
        <dbReference type="SAM" id="MobiDB-lite"/>
    </source>
</evidence>
<dbReference type="PROSITE" id="PS51337">
    <property type="entry name" value="B12_BINDING_NTER"/>
    <property type="match status" value="1"/>
</dbReference>
<dbReference type="GO" id="GO:0008705">
    <property type="term" value="F:methionine synthase activity"/>
    <property type="evidence" value="ECO:0007669"/>
    <property type="project" value="UniProtKB-UniRule"/>
</dbReference>
<feature type="binding site" evidence="22">
    <location>
        <position position="832"/>
    </location>
    <ligand>
        <name>methylcob(III)alamin</name>
        <dbReference type="ChEBI" id="CHEBI:28115"/>
    </ligand>
</feature>
<dbReference type="Proteomes" id="UP000505377">
    <property type="component" value="Chromosome"/>
</dbReference>
<comment type="catalytic activity">
    <reaction evidence="1 20">
        <text>(6S)-5-methyl-5,6,7,8-tetrahydrofolate + L-homocysteine = (6S)-5,6,7,8-tetrahydrofolate + L-methionine</text>
        <dbReference type="Rhea" id="RHEA:11172"/>
        <dbReference type="ChEBI" id="CHEBI:18608"/>
        <dbReference type="ChEBI" id="CHEBI:57453"/>
        <dbReference type="ChEBI" id="CHEBI:57844"/>
        <dbReference type="ChEBI" id="CHEBI:58199"/>
        <dbReference type="EC" id="2.1.1.13"/>
    </reaction>
</comment>
<feature type="binding site" evidence="21 23">
    <location>
        <position position="285"/>
    </location>
    <ligand>
        <name>Zn(2+)</name>
        <dbReference type="ChEBI" id="CHEBI:29105"/>
    </ligand>
</feature>
<dbReference type="Gene3D" id="1.10.1240.10">
    <property type="entry name" value="Methionine synthase domain"/>
    <property type="match status" value="1"/>
</dbReference>
<dbReference type="Pfam" id="PF02607">
    <property type="entry name" value="B12-binding_2"/>
    <property type="match status" value="1"/>
</dbReference>
<dbReference type="SUPFAM" id="SSF52242">
    <property type="entry name" value="Cobalamin (vitamin B12)-binding domain"/>
    <property type="match status" value="1"/>
</dbReference>
<dbReference type="InterPro" id="IPR003759">
    <property type="entry name" value="Cbl-bd_cap"/>
</dbReference>
<dbReference type="InterPro" id="IPR036594">
    <property type="entry name" value="Meth_synthase_dom"/>
</dbReference>
<dbReference type="SUPFAM" id="SSF47644">
    <property type="entry name" value="Methionine synthase domain"/>
    <property type="match status" value="1"/>
</dbReference>
<dbReference type="InterPro" id="IPR006158">
    <property type="entry name" value="Cobalamin-bd"/>
</dbReference>
<keyword evidence="12 20" id="KW-0949">S-adenosyl-L-methionine</keyword>
<dbReference type="PROSITE" id="PS50970">
    <property type="entry name" value="HCY"/>
    <property type="match status" value="1"/>
</dbReference>
<dbReference type="InterPro" id="IPR003726">
    <property type="entry name" value="HCY_dom"/>
</dbReference>
<feature type="binding site" description="axial binding residue" evidence="21">
    <location>
        <position position="729"/>
    </location>
    <ligand>
        <name>methylcob(III)alamin</name>
        <dbReference type="ChEBI" id="CHEBI:28115"/>
    </ligand>
    <ligandPart>
        <name>Co</name>
        <dbReference type="ChEBI" id="CHEBI:27638"/>
    </ligandPart>
</feature>
<dbReference type="InterPro" id="IPR036724">
    <property type="entry name" value="Cobalamin-bd_sf"/>
</dbReference>
<dbReference type="NCBIfam" id="TIGR02082">
    <property type="entry name" value="metH"/>
    <property type="match status" value="1"/>
</dbReference>
<dbReference type="SMART" id="SM01018">
    <property type="entry name" value="B12-binding_2"/>
    <property type="match status" value="1"/>
</dbReference>
<dbReference type="Gene3D" id="3.20.20.330">
    <property type="entry name" value="Homocysteine-binding-like domain"/>
    <property type="match status" value="1"/>
</dbReference>
<evidence type="ECO:0000259" key="29">
    <source>
        <dbReference type="PROSITE" id="PS51337"/>
    </source>
</evidence>
<evidence type="ECO:0000256" key="18">
    <source>
        <dbReference type="ARBA" id="ARBA00025552"/>
    </source>
</evidence>
<evidence type="ECO:0000256" key="2">
    <source>
        <dbReference type="ARBA" id="ARBA00001947"/>
    </source>
</evidence>
<evidence type="ECO:0000256" key="20">
    <source>
        <dbReference type="PIRNR" id="PIRNR000381"/>
    </source>
</evidence>
<evidence type="ECO:0000256" key="19">
    <source>
        <dbReference type="NCBIfam" id="TIGR02082"/>
    </source>
</evidence>
<feature type="domain" description="AdoMet activation" evidence="27">
    <location>
        <begin position="878"/>
        <end position="1178"/>
    </location>
</feature>
<dbReference type="PANTHER" id="PTHR45833:SF1">
    <property type="entry name" value="METHIONINE SYNTHASE"/>
    <property type="match status" value="1"/>
</dbReference>
<comment type="similarity">
    <text evidence="5">Belongs to the vitamin-B12 dependent methionine synthase family.</text>
</comment>
<dbReference type="PIRSF" id="PIRSF000381">
    <property type="entry name" value="MetH"/>
    <property type="match status" value="1"/>
</dbReference>
<evidence type="ECO:0000313" key="31">
    <source>
        <dbReference type="Proteomes" id="UP000505377"/>
    </source>
</evidence>
<dbReference type="EC" id="2.1.1.13" evidence="6 19"/>
<feature type="binding site" evidence="22">
    <location>
        <begin position="1174"/>
        <end position="1175"/>
    </location>
    <ligand>
        <name>S-adenosyl-L-methionine</name>
        <dbReference type="ChEBI" id="CHEBI:59789"/>
    </ligand>
</feature>